<proteinExistence type="predicted"/>
<dbReference type="AlphaFoldDB" id="A0A6L2K749"/>
<name>A0A6L2K749_TANCI</name>
<sequence length="88" mass="9817">MRHAWFMTSVDFVKGLADQDGKCFQDDETRVNFIEHNNGLCGDTEVGKFVQDEEAWVCVRGKPGSTSNGVGVPKHSMAKQSKVKRMIV</sequence>
<reference evidence="2" key="1">
    <citation type="journal article" date="2019" name="Sci. Rep.">
        <title>Draft genome of Tanacetum cinerariifolium, the natural source of mosquito coil.</title>
        <authorList>
            <person name="Yamashiro T."/>
            <person name="Shiraishi A."/>
            <person name="Satake H."/>
            <person name="Nakayama K."/>
        </authorList>
    </citation>
    <scope>NUCLEOTIDE SEQUENCE</scope>
</reference>
<feature type="region of interest" description="Disordered" evidence="1">
    <location>
        <begin position="65"/>
        <end position="88"/>
    </location>
</feature>
<dbReference type="EMBL" id="BKCJ010001768">
    <property type="protein sequence ID" value="GEU43885.1"/>
    <property type="molecule type" value="Genomic_DNA"/>
</dbReference>
<accession>A0A6L2K749</accession>
<protein>
    <submittedName>
        <fullName evidence="2">Uncharacterized protein</fullName>
    </submittedName>
</protein>
<gene>
    <name evidence="2" type="ORF">Tci_015863</name>
</gene>
<evidence type="ECO:0000313" key="2">
    <source>
        <dbReference type="EMBL" id="GEU43885.1"/>
    </source>
</evidence>
<comment type="caution">
    <text evidence="2">The sequence shown here is derived from an EMBL/GenBank/DDBJ whole genome shotgun (WGS) entry which is preliminary data.</text>
</comment>
<evidence type="ECO:0000256" key="1">
    <source>
        <dbReference type="SAM" id="MobiDB-lite"/>
    </source>
</evidence>
<organism evidence="2">
    <name type="scientific">Tanacetum cinerariifolium</name>
    <name type="common">Dalmatian daisy</name>
    <name type="synonym">Chrysanthemum cinerariifolium</name>
    <dbReference type="NCBI Taxonomy" id="118510"/>
    <lineage>
        <taxon>Eukaryota</taxon>
        <taxon>Viridiplantae</taxon>
        <taxon>Streptophyta</taxon>
        <taxon>Embryophyta</taxon>
        <taxon>Tracheophyta</taxon>
        <taxon>Spermatophyta</taxon>
        <taxon>Magnoliopsida</taxon>
        <taxon>eudicotyledons</taxon>
        <taxon>Gunneridae</taxon>
        <taxon>Pentapetalae</taxon>
        <taxon>asterids</taxon>
        <taxon>campanulids</taxon>
        <taxon>Asterales</taxon>
        <taxon>Asteraceae</taxon>
        <taxon>Asteroideae</taxon>
        <taxon>Anthemideae</taxon>
        <taxon>Anthemidinae</taxon>
        <taxon>Tanacetum</taxon>
    </lineage>
</organism>